<feature type="transmembrane region" description="Helical" evidence="1">
    <location>
        <begin position="116"/>
        <end position="141"/>
    </location>
</feature>
<sequence length="263" mass="28673">MSTWNSVRGFVDFRRIPVVALVTYGIALLAWVAIIRRWLPMPGMIPGLQMSDPGAPEAMALSNGLPGVGLYLIMWGVMMIAMMYPSSVSLFRLYYKTLDETTKSGKAARVSAFMGTYAIVWAITGIVPLVVNAVVPIAAVANQNSTFLFGGTLLLLSVYQLSPYKNRCLKYCRTPLGFLMEYHQPGVRGAAEMSFRFSIFCVGCCWALFAVMVVVGSMNILWMAVITVVLSLERVVEWGDRLARTVGVVAGVVGVVLVIVAVV</sequence>
<name>A0ABD5PIS8_9EURY</name>
<organism evidence="2 3">
    <name type="scientific">Halobium salinum</name>
    <dbReference type="NCBI Taxonomy" id="1364940"/>
    <lineage>
        <taxon>Archaea</taxon>
        <taxon>Methanobacteriati</taxon>
        <taxon>Methanobacteriota</taxon>
        <taxon>Stenosarchaea group</taxon>
        <taxon>Halobacteria</taxon>
        <taxon>Halobacteriales</taxon>
        <taxon>Haloferacaceae</taxon>
        <taxon>Halobium</taxon>
    </lineage>
</organism>
<comment type="caution">
    <text evidence="2">The sequence shown here is derived from an EMBL/GenBank/DDBJ whole genome shotgun (WGS) entry which is preliminary data.</text>
</comment>
<keyword evidence="1" id="KW-0472">Membrane</keyword>
<dbReference type="AlphaFoldDB" id="A0ABD5PIS8"/>
<keyword evidence="1" id="KW-1133">Transmembrane helix</keyword>
<gene>
    <name evidence="2" type="ORF">ACFO0N_22105</name>
</gene>
<protein>
    <submittedName>
        <fullName evidence="2">DUF2182 domain-containing protein</fullName>
    </submittedName>
</protein>
<feature type="transmembrane region" description="Helical" evidence="1">
    <location>
        <begin position="197"/>
        <end position="230"/>
    </location>
</feature>
<evidence type="ECO:0000313" key="2">
    <source>
        <dbReference type="EMBL" id="MFC4360642.1"/>
    </source>
</evidence>
<dbReference type="EMBL" id="JBHSDS010000017">
    <property type="protein sequence ID" value="MFC4360642.1"/>
    <property type="molecule type" value="Genomic_DNA"/>
</dbReference>
<feature type="transmembrane region" description="Helical" evidence="1">
    <location>
        <begin position="147"/>
        <end position="164"/>
    </location>
</feature>
<feature type="transmembrane region" description="Helical" evidence="1">
    <location>
        <begin position="18"/>
        <end position="39"/>
    </location>
</feature>
<dbReference type="Proteomes" id="UP001595921">
    <property type="component" value="Unassembled WGS sequence"/>
</dbReference>
<evidence type="ECO:0000256" key="1">
    <source>
        <dbReference type="SAM" id="Phobius"/>
    </source>
</evidence>
<keyword evidence="1" id="KW-0812">Transmembrane</keyword>
<proteinExistence type="predicted"/>
<dbReference type="InterPro" id="IPR018688">
    <property type="entry name" value="PpoB2-like"/>
</dbReference>
<dbReference type="Pfam" id="PF09948">
    <property type="entry name" value="PpoB2"/>
    <property type="match status" value="1"/>
</dbReference>
<accession>A0ABD5PIS8</accession>
<keyword evidence="3" id="KW-1185">Reference proteome</keyword>
<feature type="transmembrane region" description="Helical" evidence="1">
    <location>
        <begin position="68"/>
        <end position="95"/>
    </location>
</feature>
<evidence type="ECO:0000313" key="3">
    <source>
        <dbReference type="Proteomes" id="UP001595921"/>
    </source>
</evidence>
<reference evidence="2 3" key="1">
    <citation type="journal article" date="2019" name="Int. J. Syst. Evol. Microbiol.">
        <title>The Global Catalogue of Microorganisms (GCM) 10K type strain sequencing project: providing services to taxonomists for standard genome sequencing and annotation.</title>
        <authorList>
            <consortium name="The Broad Institute Genomics Platform"/>
            <consortium name="The Broad Institute Genome Sequencing Center for Infectious Disease"/>
            <person name="Wu L."/>
            <person name="Ma J."/>
        </authorList>
    </citation>
    <scope>NUCLEOTIDE SEQUENCE [LARGE SCALE GENOMIC DNA]</scope>
    <source>
        <strain evidence="2 3">CGMCC 1.12553</strain>
    </source>
</reference>
<feature type="transmembrane region" description="Helical" evidence="1">
    <location>
        <begin position="242"/>
        <end position="262"/>
    </location>
</feature>
<dbReference type="RefSeq" id="WP_267621032.1">
    <property type="nucleotide sequence ID" value="NZ_JAODIW010000005.1"/>
</dbReference>